<dbReference type="EMBL" id="CAFABA010000146">
    <property type="protein sequence ID" value="CAB4835823.1"/>
    <property type="molecule type" value="Genomic_DNA"/>
</dbReference>
<dbReference type="EMBL" id="CAFBOS010000113">
    <property type="protein sequence ID" value="CAB5003624.1"/>
    <property type="molecule type" value="Genomic_DNA"/>
</dbReference>
<accession>A0A6J7ASU3</accession>
<evidence type="ECO:0000313" key="4">
    <source>
        <dbReference type="EMBL" id="CAB4904676.1"/>
    </source>
</evidence>
<dbReference type="InterPro" id="IPR001279">
    <property type="entry name" value="Metallo-B-lactamas"/>
</dbReference>
<evidence type="ECO:0000313" key="3">
    <source>
        <dbReference type="EMBL" id="CAB4835823.1"/>
    </source>
</evidence>
<dbReference type="SMART" id="SM00849">
    <property type="entry name" value="Lactamase_B"/>
    <property type="match status" value="1"/>
</dbReference>
<evidence type="ECO:0000259" key="1">
    <source>
        <dbReference type="SMART" id="SM00849"/>
    </source>
</evidence>
<feature type="domain" description="Metallo-beta-lactamase" evidence="1">
    <location>
        <begin position="24"/>
        <end position="188"/>
    </location>
</feature>
<organism evidence="3">
    <name type="scientific">freshwater metagenome</name>
    <dbReference type="NCBI Taxonomy" id="449393"/>
    <lineage>
        <taxon>unclassified sequences</taxon>
        <taxon>metagenomes</taxon>
        <taxon>ecological metagenomes</taxon>
    </lineage>
</organism>
<dbReference type="CDD" id="cd06262">
    <property type="entry name" value="metallo-hydrolase-like_MBL-fold"/>
    <property type="match status" value="1"/>
</dbReference>
<sequence>MTLRIEHLITHGTFSLDGDDFEVDNNIWILGDDHEVVVLDAAHDAATIVAAVGGRKVQALICTHGHNDHINAAAEFADAVGAPILLHPDDTMLWDMVYAARRVDAPLSDGYRFSVAGGDVSVIHTPGHSPGGCCLHVPSLGVLFSGDTLFNGGPGATGRSFSDHDLIVRSIRKRLFTLPDATTVHTGHGDSTTIASEVAALGRS</sequence>
<gene>
    <name evidence="2" type="ORF">UFOPK2754_01537</name>
    <name evidence="3" type="ORF">UFOPK3139_02641</name>
    <name evidence="4" type="ORF">UFOPK3543_01069</name>
    <name evidence="5" type="ORF">UFOPK3967_01793</name>
</gene>
<dbReference type="SUPFAM" id="SSF56281">
    <property type="entry name" value="Metallo-hydrolase/oxidoreductase"/>
    <property type="match status" value="1"/>
</dbReference>
<dbReference type="Pfam" id="PF00753">
    <property type="entry name" value="Lactamase_B"/>
    <property type="match status" value="1"/>
</dbReference>
<dbReference type="AlphaFoldDB" id="A0A6J7ASU3"/>
<dbReference type="PANTHER" id="PTHR46233">
    <property type="entry name" value="HYDROXYACYLGLUTATHIONE HYDROLASE GLOC"/>
    <property type="match status" value="1"/>
</dbReference>
<evidence type="ECO:0000313" key="2">
    <source>
        <dbReference type="EMBL" id="CAB4746372.1"/>
    </source>
</evidence>
<dbReference type="Gene3D" id="3.60.15.10">
    <property type="entry name" value="Ribonuclease Z/Hydroxyacylglutathione hydrolase-like"/>
    <property type="match status" value="1"/>
</dbReference>
<dbReference type="EMBL" id="CAEZYR010000051">
    <property type="protein sequence ID" value="CAB4746372.1"/>
    <property type="molecule type" value="Genomic_DNA"/>
</dbReference>
<protein>
    <submittedName>
        <fullName evidence="3">Unannotated protein</fullName>
    </submittedName>
</protein>
<dbReference type="InterPro" id="IPR036866">
    <property type="entry name" value="RibonucZ/Hydroxyglut_hydro"/>
</dbReference>
<dbReference type="PANTHER" id="PTHR46233:SF4">
    <property type="entry name" value="METALLO-BETA-LACTAMASE DOMAIN-CONTAINING PROTEIN"/>
    <property type="match status" value="1"/>
</dbReference>
<evidence type="ECO:0000313" key="5">
    <source>
        <dbReference type="EMBL" id="CAB5003624.1"/>
    </source>
</evidence>
<proteinExistence type="predicted"/>
<name>A0A6J7ASU3_9ZZZZ</name>
<reference evidence="3" key="1">
    <citation type="submission" date="2020-05" db="EMBL/GenBank/DDBJ databases">
        <authorList>
            <person name="Chiriac C."/>
            <person name="Salcher M."/>
            <person name="Ghai R."/>
            <person name="Kavagutti S V."/>
        </authorList>
    </citation>
    <scope>NUCLEOTIDE SEQUENCE</scope>
</reference>
<dbReference type="EMBL" id="CAFBMH010000029">
    <property type="protein sequence ID" value="CAB4904676.1"/>
    <property type="molecule type" value="Genomic_DNA"/>
</dbReference>
<dbReference type="InterPro" id="IPR051453">
    <property type="entry name" value="MBL_Glyoxalase_II"/>
</dbReference>